<reference evidence="2" key="1">
    <citation type="submission" date="2021-01" db="UniProtKB">
        <authorList>
            <consortium name="EnsemblMetazoa"/>
        </authorList>
    </citation>
    <scope>IDENTIFICATION</scope>
</reference>
<evidence type="ECO:0000256" key="1">
    <source>
        <dbReference type="SAM" id="MobiDB-lite"/>
    </source>
</evidence>
<feature type="compositionally biased region" description="Basic and acidic residues" evidence="1">
    <location>
        <begin position="470"/>
        <end position="483"/>
    </location>
</feature>
<feature type="compositionally biased region" description="Low complexity" evidence="1">
    <location>
        <begin position="522"/>
        <end position="531"/>
    </location>
</feature>
<feature type="region of interest" description="Disordered" evidence="1">
    <location>
        <begin position="110"/>
        <end position="131"/>
    </location>
</feature>
<feature type="compositionally biased region" description="Basic residues" evidence="1">
    <location>
        <begin position="646"/>
        <end position="660"/>
    </location>
</feature>
<feature type="compositionally biased region" description="Basic and acidic residues" evidence="1">
    <location>
        <begin position="1258"/>
        <end position="1279"/>
    </location>
</feature>
<accession>A0A7M5V7A8</accession>
<keyword evidence="3" id="KW-1185">Reference proteome</keyword>
<feature type="region of interest" description="Disordered" evidence="1">
    <location>
        <begin position="298"/>
        <end position="425"/>
    </location>
</feature>
<feature type="compositionally biased region" description="Basic and acidic residues" evidence="1">
    <location>
        <begin position="204"/>
        <end position="224"/>
    </location>
</feature>
<sequence length="1422" mass="160317">MTSIMDESLFGGRTKSIEDIAKKFGVTMRQKKPPFSITRSSRYSKTQSMSFLESSTNPESQSRIIVREFKDPFCFSSSSQQENNNKASLVPSRNKWTSNDLTSYKRRSVNVDTNNNTNSRKHLSSNRNSSCTISFDELHGGRDEINTISEKDKPILKLWAQKNKSNAAVKDANRSSYLGSPNDAKKVLGQISGTPWGKYLKTNSRKDTMTESNKQDSRSTARRSDIMITTRSVRKGPQVETKVRPKSAYYEKTTIESLQKREIPIDIDDKNPMQNPSKDVNNNNNRTKALKRSSKIIIRSNSTAKEPPAPSVKTVIRTNSTATLDNKHVKVERKDSAERPKVNTTSDRADHKENVAISSSINNSKELLESEQAENTKHCRTASVDSSEPEQNQDIETREQSNTGNKPTPPKTLAKPKPPSSKKTVEYHNSFLDDLDDLESEIDQQLMGTNKQPPPPVPRRSSSKTSELTDFLKKLNDQEEKSSTPKLTRATTLTSPSTTTVITTATMTSTINSVITQNLSRTLPPTTTTTPSNEQEQKTTSNDNVEEKQSFKDTLAEYDVISSQSDEASENEAVKSNNIDPPNETYVDVEETEDQTSPSKDENDTTTTSQDTQEPKQKFSRFSLKKKKSVDQTPALPSSPKQEPKQRKHSLTHVFSKHKKEKDDITSPTSPLSPNEDSPITSPTHNKERRGSAFSRLFSHKKHDQPEPSKEEKKTSKKTTSEKVKAPVEDVPKTPTKQPSPELDATSPNTSLSIPGANLNGSSESLYSDNDYGEPSTRRSSRNKERIRNRKLAKKEAAERHKSLPAGLEELQIDLEKGLAVPVSNNNTITGKESPSVTDATPRTRKKHRARRSNTEFLGNVPLISVEQASPLISKDDATVNRRNNRRNRRDRPKTLMNGLDSDVFNQGDENGGNEVVNENLSFSDIKKKLLEGLTDDKKIPEKVSSKERQKIKRTKSTKRYKTITEGIAPRDLELARQAIEAEKSKTDENGTSRNTIDKSTLDQITAALTSTGDKRKSFIVESRPASRYQSNEDLRISDDEDDKKSKDDSVIKPPATSRRMLQRTKSMTTLHLDTKAEVDADEPEIKPLSELKNRFLQAMEDTQQKHVNYKQSPVEVRRRARRDRKDRPHTICGIDQLTMGQLNDDKKEQEEKDNHRMEQIKNEINEVKQREEADRQARKEALTRPRRGSLEEKPKKREKKKYTRAQSEKIFNDIDDDLEDLLADGLNESDLADILGVNPSLAKDPFIPKAKKELDLEIKGNAEIKKAEEPVKPTKTELEPEEPVVNGTTNGEPLSDLDFVSSKSSQLSSSLANDKRKLRPNRKQRSGANPMKSLQNRDDLINEVAVADKQKEQRMNKIDLQSKFLRKNDLADEAISALRATVDFSKTKLRKVEVNKKTMADDVLDESFKPTEFENVLIQVK</sequence>
<organism evidence="2 3">
    <name type="scientific">Clytia hemisphaerica</name>
    <dbReference type="NCBI Taxonomy" id="252671"/>
    <lineage>
        <taxon>Eukaryota</taxon>
        <taxon>Metazoa</taxon>
        <taxon>Cnidaria</taxon>
        <taxon>Hydrozoa</taxon>
        <taxon>Hydroidolina</taxon>
        <taxon>Leptothecata</taxon>
        <taxon>Obeliida</taxon>
        <taxon>Clytiidae</taxon>
        <taxon>Clytia</taxon>
    </lineage>
</organism>
<feature type="compositionally biased region" description="Polar residues" evidence="1">
    <location>
        <begin position="76"/>
        <end position="87"/>
    </location>
</feature>
<feature type="compositionally biased region" description="Polar residues" evidence="1">
    <location>
        <begin position="824"/>
        <end position="841"/>
    </location>
</feature>
<feature type="region of interest" description="Disordered" evidence="1">
    <location>
        <begin position="876"/>
        <end position="916"/>
    </location>
</feature>
<feature type="region of interest" description="Disordered" evidence="1">
    <location>
        <begin position="562"/>
        <end position="803"/>
    </location>
</feature>
<protein>
    <submittedName>
        <fullName evidence="2">Uncharacterized protein</fullName>
    </submittedName>
</protein>
<feature type="compositionally biased region" description="Basic residues" evidence="1">
    <location>
        <begin position="779"/>
        <end position="793"/>
    </location>
</feature>
<feature type="region of interest" description="Disordered" evidence="1">
    <location>
        <begin position="199"/>
        <end position="224"/>
    </location>
</feature>
<feature type="compositionally biased region" description="Polar residues" evidence="1">
    <location>
        <begin position="272"/>
        <end position="286"/>
    </location>
</feature>
<feature type="region of interest" description="Disordered" evidence="1">
    <location>
        <begin position="1016"/>
        <end position="1086"/>
    </location>
</feature>
<feature type="compositionally biased region" description="Polar residues" evidence="1">
    <location>
        <begin position="356"/>
        <end position="365"/>
    </location>
</feature>
<feature type="region of interest" description="Disordered" evidence="1">
    <location>
        <begin position="1258"/>
        <end position="1337"/>
    </location>
</feature>
<feature type="region of interest" description="Disordered" evidence="1">
    <location>
        <begin position="76"/>
        <end position="97"/>
    </location>
</feature>
<feature type="region of interest" description="Disordered" evidence="1">
    <location>
        <begin position="267"/>
        <end position="286"/>
    </location>
</feature>
<feature type="compositionally biased region" description="Low complexity" evidence="1">
    <location>
        <begin position="1302"/>
        <end position="1312"/>
    </location>
</feature>
<feature type="region of interest" description="Disordered" evidence="1">
    <location>
        <begin position="446"/>
        <end position="494"/>
    </location>
</feature>
<feature type="region of interest" description="Disordered" evidence="1">
    <location>
        <begin position="518"/>
        <end position="550"/>
    </location>
</feature>
<feature type="region of interest" description="Disordered" evidence="1">
    <location>
        <begin position="824"/>
        <end position="851"/>
    </location>
</feature>
<feature type="compositionally biased region" description="Basic and acidic residues" evidence="1">
    <location>
        <begin position="325"/>
        <end position="354"/>
    </location>
</feature>
<feature type="compositionally biased region" description="Basic and acidic residues" evidence="1">
    <location>
        <begin position="1031"/>
        <end position="1051"/>
    </location>
</feature>
<feature type="compositionally biased region" description="Basic residues" evidence="1">
    <location>
        <begin position="1317"/>
        <end position="1326"/>
    </location>
</feature>
<feature type="compositionally biased region" description="Polar residues" evidence="1">
    <location>
        <begin position="394"/>
        <end position="405"/>
    </location>
</feature>
<feature type="compositionally biased region" description="Basic residues" evidence="1">
    <location>
        <begin position="883"/>
        <end position="892"/>
    </location>
</feature>
<feature type="compositionally biased region" description="Basic and acidic residues" evidence="1">
    <location>
        <begin position="704"/>
        <end position="732"/>
    </location>
</feature>
<proteinExistence type="predicted"/>
<name>A0A7M5V7A8_9CNID</name>
<evidence type="ECO:0000313" key="3">
    <source>
        <dbReference type="Proteomes" id="UP000594262"/>
    </source>
</evidence>
<feature type="compositionally biased region" description="Polar residues" evidence="1">
    <location>
        <begin position="746"/>
        <end position="768"/>
    </location>
</feature>
<feature type="compositionally biased region" description="Basic and acidic residues" evidence="1">
    <location>
        <begin position="1144"/>
        <end position="1196"/>
    </location>
</feature>
<dbReference type="Proteomes" id="UP000594262">
    <property type="component" value="Unplaced"/>
</dbReference>
<feature type="compositionally biased region" description="Polar residues" evidence="1">
    <location>
        <begin position="631"/>
        <end position="641"/>
    </location>
</feature>
<feature type="region of interest" description="Disordered" evidence="1">
    <location>
        <begin position="1103"/>
        <end position="1210"/>
    </location>
</feature>
<dbReference type="EnsemblMetazoa" id="CLYHEMT004870.4">
    <property type="protein sequence ID" value="CLYHEMP004870.4"/>
    <property type="gene ID" value="CLYHEMG004870"/>
</dbReference>
<evidence type="ECO:0000313" key="2">
    <source>
        <dbReference type="EnsemblMetazoa" id="CLYHEMP004870.4"/>
    </source>
</evidence>
<feature type="compositionally biased region" description="Basic and acidic residues" evidence="1">
    <location>
        <begin position="1073"/>
        <end position="1086"/>
    </location>
</feature>
<feature type="compositionally biased region" description="Polar residues" evidence="1">
    <location>
        <begin position="532"/>
        <end position="543"/>
    </location>
</feature>
<feature type="compositionally biased region" description="Polar residues" evidence="1">
    <location>
        <begin position="666"/>
        <end position="684"/>
    </location>
</feature>